<proteinExistence type="predicted"/>
<feature type="compositionally biased region" description="Polar residues" evidence="1">
    <location>
        <begin position="90"/>
        <end position="100"/>
    </location>
</feature>
<gene>
    <name evidence="2" type="ORF">M569_10460</name>
</gene>
<protein>
    <submittedName>
        <fullName evidence="2">Uncharacterized protein</fullName>
    </submittedName>
</protein>
<reference evidence="2 3" key="1">
    <citation type="journal article" date="2013" name="BMC Genomics">
        <title>The miniature genome of a carnivorous plant Genlisea aurea contains a low number of genes and short non-coding sequences.</title>
        <authorList>
            <person name="Leushkin E.V."/>
            <person name="Sutormin R.A."/>
            <person name="Nabieva E.R."/>
            <person name="Penin A.A."/>
            <person name="Kondrashov A.S."/>
            <person name="Logacheva M.D."/>
        </authorList>
    </citation>
    <scope>NUCLEOTIDE SEQUENCE [LARGE SCALE GENOMIC DNA]</scope>
</reference>
<dbReference type="EMBL" id="AUSU01004911">
    <property type="protein sequence ID" value="EPS64322.1"/>
    <property type="molecule type" value="Genomic_DNA"/>
</dbReference>
<evidence type="ECO:0000313" key="3">
    <source>
        <dbReference type="Proteomes" id="UP000015453"/>
    </source>
</evidence>
<dbReference type="AlphaFoldDB" id="S8DWL4"/>
<feature type="region of interest" description="Disordered" evidence="1">
    <location>
        <begin position="76"/>
        <end position="100"/>
    </location>
</feature>
<name>S8DWL4_9LAMI</name>
<evidence type="ECO:0000313" key="2">
    <source>
        <dbReference type="EMBL" id="EPS64322.1"/>
    </source>
</evidence>
<accession>S8DWL4</accession>
<sequence>MKLAGHFCASMIHEKCDYYLVDEPTELDAASGGCRRRNESAFRLPQILIAALSKEQHGVSLASGAVAVAGTGNGLSLTPSQRRSLRATASPLQNGTQKTD</sequence>
<dbReference type="Proteomes" id="UP000015453">
    <property type="component" value="Unassembled WGS sequence"/>
</dbReference>
<organism evidence="2 3">
    <name type="scientific">Genlisea aurea</name>
    <dbReference type="NCBI Taxonomy" id="192259"/>
    <lineage>
        <taxon>Eukaryota</taxon>
        <taxon>Viridiplantae</taxon>
        <taxon>Streptophyta</taxon>
        <taxon>Embryophyta</taxon>
        <taxon>Tracheophyta</taxon>
        <taxon>Spermatophyta</taxon>
        <taxon>Magnoliopsida</taxon>
        <taxon>eudicotyledons</taxon>
        <taxon>Gunneridae</taxon>
        <taxon>Pentapetalae</taxon>
        <taxon>asterids</taxon>
        <taxon>lamiids</taxon>
        <taxon>Lamiales</taxon>
        <taxon>Lentibulariaceae</taxon>
        <taxon>Genlisea</taxon>
    </lineage>
</organism>
<evidence type="ECO:0000256" key="1">
    <source>
        <dbReference type="SAM" id="MobiDB-lite"/>
    </source>
</evidence>
<keyword evidence="3" id="KW-1185">Reference proteome</keyword>
<comment type="caution">
    <text evidence="2">The sequence shown here is derived from an EMBL/GenBank/DDBJ whole genome shotgun (WGS) entry which is preliminary data.</text>
</comment>